<feature type="non-terminal residue" evidence="1">
    <location>
        <position position="1"/>
    </location>
</feature>
<proteinExistence type="predicted"/>
<organism evidence="1 2">
    <name type="scientific">Cirrhinus mrigala</name>
    <name type="common">Mrigala</name>
    <dbReference type="NCBI Taxonomy" id="683832"/>
    <lineage>
        <taxon>Eukaryota</taxon>
        <taxon>Metazoa</taxon>
        <taxon>Chordata</taxon>
        <taxon>Craniata</taxon>
        <taxon>Vertebrata</taxon>
        <taxon>Euteleostomi</taxon>
        <taxon>Actinopterygii</taxon>
        <taxon>Neopterygii</taxon>
        <taxon>Teleostei</taxon>
        <taxon>Ostariophysi</taxon>
        <taxon>Cypriniformes</taxon>
        <taxon>Cyprinidae</taxon>
        <taxon>Labeoninae</taxon>
        <taxon>Labeonini</taxon>
        <taxon>Cirrhinus</taxon>
    </lineage>
</organism>
<comment type="caution">
    <text evidence="1">The sequence shown here is derived from an EMBL/GenBank/DDBJ whole genome shotgun (WGS) entry which is preliminary data.</text>
</comment>
<name>A0ABD0RX42_CIRMR</name>
<accession>A0ABD0RX42</accession>
<keyword evidence="2" id="KW-1185">Reference proteome</keyword>
<evidence type="ECO:0000313" key="2">
    <source>
        <dbReference type="Proteomes" id="UP001529510"/>
    </source>
</evidence>
<dbReference type="Proteomes" id="UP001529510">
    <property type="component" value="Unassembled WGS sequence"/>
</dbReference>
<dbReference type="AlphaFoldDB" id="A0ABD0RX42"/>
<sequence length="51" mass="5590">ISTDDSILYCWVSTTNPQWGSSATAILRNTRVWDLSAHIVNEETIPASPGD</sequence>
<protein>
    <submittedName>
        <fullName evidence="1">Uncharacterized protein</fullName>
    </submittedName>
</protein>
<gene>
    <name evidence="1" type="ORF">M9458_000380</name>
</gene>
<reference evidence="1 2" key="1">
    <citation type="submission" date="2024-05" db="EMBL/GenBank/DDBJ databases">
        <title>Genome sequencing and assembly of Indian major carp, Cirrhinus mrigala (Hamilton, 1822).</title>
        <authorList>
            <person name="Mohindra V."/>
            <person name="Chowdhury L.M."/>
            <person name="Lal K."/>
            <person name="Jena J.K."/>
        </authorList>
    </citation>
    <scope>NUCLEOTIDE SEQUENCE [LARGE SCALE GENOMIC DNA]</scope>
    <source>
        <strain evidence="1">CM1030</strain>
        <tissue evidence="1">Blood</tissue>
    </source>
</reference>
<dbReference type="EMBL" id="JAMKFB020000001">
    <property type="protein sequence ID" value="KAL0202362.1"/>
    <property type="molecule type" value="Genomic_DNA"/>
</dbReference>
<evidence type="ECO:0000313" key="1">
    <source>
        <dbReference type="EMBL" id="KAL0202362.1"/>
    </source>
</evidence>